<dbReference type="GO" id="GO:0034039">
    <property type="term" value="F:8-oxo-7,8-dihydroguanine DNA N-glycosylase activity"/>
    <property type="evidence" value="ECO:0007669"/>
    <property type="project" value="TreeGrafter"/>
</dbReference>
<organism evidence="12 13">
    <name type="scientific">Aliiruegeria lutimaris</name>
    <dbReference type="NCBI Taxonomy" id="571298"/>
    <lineage>
        <taxon>Bacteria</taxon>
        <taxon>Pseudomonadati</taxon>
        <taxon>Pseudomonadota</taxon>
        <taxon>Alphaproteobacteria</taxon>
        <taxon>Rhodobacterales</taxon>
        <taxon>Roseobacteraceae</taxon>
        <taxon>Aliiruegeria</taxon>
    </lineage>
</organism>
<dbReference type="GO" id="GO:0006298">
    <property type="term" value="P:mismatch repair"/>
    <property type="evidence" value="ECO:0007669"/>
    <property type="project" value="TreeGrafter"/>
</dbReference>
<dbReference type="AlphaFoldDB" id="A0A1G8UZZ9"/>
<dbReference type="SUPFAM" id="SSF48150">
    <property type="entry name" value="DNA-glycosylase"/>
    <property type="match status" value="1"/>
</dbReference>
<dbReference type="GO" id="GO:0000701">
    <property type="term" value="F:purine-specific mismatch base pair DNA N-glycosylase activity"/>
    <property type="evidence" value="ECO:0007669"/>
    <property type="project" value="TreeGrafter"/>
</dbReference>
<keyword evidence="7" id="KW-0408">Iron</keyword>
<dbReference type="PANTHER" id="PTHR42944:SF1">
    <property type="entry name" value="ADENINE DNA GLYCOSYLASE"/>
    <property type="match status" value="1"/>
</dbReference>
<dbReference type="InterPro" id="IPR011257">
    <property type="entry name" value="DNA_glycosylase"/>
</dbReference>
<evidence type="ECO:0000256" key="3">
    <source>
        <dbReference type="ARBA" id="ARBA00008343"/>
    </source>
</evidence>
<evidence type="ECO:0000313" key="13">
    <source>
        <dbReference type="Proteomes" id="UP000199382"/>
    </source>
</evidence>
<evidence type="ECO:0000256" key="5">
    <source>
        <dbReference type="ARBA" id="ARBA00022763"/>
    </source>
</evidence>
<evidence type="ECO:0000256" key="10">
    <source>
        <dbReference type="ARBA" id="ARBA00023295"/>
    </source>
</evidence>
<keyword evidence="13" id="KW-1185">Reference proteome</keyword>
<comment type="cofactor">
    <cofactor evidence="1">
        <name>[4Fe-4S] cluster</name>
        <dbReference type="ChEBI" id="CHEBI:49883"/>
    </cofactor>
</comment>
<dbReference type="Gene3D" id="1.10.340.30">
    <property type="entry name" value="Hypothetical protein, domain 2"/>
    <property type="match status" value="1"/>
</dbReference>
<dbReference type="GO" id="GO:0046872">
    <property type="term" value="F:metal ion binding"/>
    <property type="evidence" value="ECO:0007669"/>
    <property type="project" value="UniProtKB-KW"/>
</dbReference>
<evidence type="ECO:0000256" key="6">
    <source>
        <dbReference type="ARBA" id="ARBA00022801"/>
    </source>
</evidence>
<comment type="function">
    <text evidence="2">Adenine glycosylase active on G-A mispairs. MutY also corrects error-prone DNA synthesis past GO lesions which are due to the oxidatively damaged form of guanine: 7,8-dihydro-8-oxoguanine (8-oxo-dGTP).</text>
</comment>
<dbReference type="InterPro" id="IPR003265">
    <property type="entry name" value="HhH-GPD_domain"/>
</dbReference>
<reference evidence="12 13" key="1">
    <citation type="submission" date="2016-10" db="EMBL/GenBank/DDBJ databases">
        <authorList>
            <person name="de Groot N.N."/>
        </authorList>
    </citation>
    <scope>NUCLEOTIDE SEQUENCE [LARGE SCALE GENOMIC DNA]</scope>
    <source>
        <strain evidence="12 13">DSM 25294</strain>
    </source>
</reference>
<name>A0A1G8UZZ9_9RHOB</name>
<dbReference type="Proteomes" id="UP000199382">
    <property type="component" value="Unassembled WGS sequence"/>
</dbReference>
<dbReference type="SMART" id="SM00478">
    <property type="entry name" value="ENDO3c"/>
    <property type="match status" value="1"/>
</dbReference>
<dbReference type="EMBL" id="FNEK01000020">
    <property type="protein sequence ID" value="SDJ58675.1"/>
    <property type="molecule type" value="Genomic_DNA"/>
</dbReference>
<sequence>MPRARFSKSSELTRSEKLRISHLRSRLLNWFVENGRDLPWRSPGASDYEKICVEVLLQRTRAETVAGMYRNFFAQFPSWNAIALAPVGELEGVLKPIGLWKRRARSIRALASYAAEHDGQFPSEPSELAQVPAVGQYVANAILLFQHGQPRPLVDINMARVIERYLRPRKLADIRHDPWLQEAAHWLVRCDEPVQVNWATLDFAALSCRTRNPLCQDCCLKKKCNFACNLHLE</sequence>
<dbReference type="RefSeq" id="WP_093155522.1">
    <property type="nucleotide sequence ID" value="NZ_FNEK01000020.1"/>
</dbReference>
<keyword evidence="9" id="KW-0234">DNA repair</keyword>
<dbReference type="GO" id="GO:0035485">
    <property type="term" value="F:adenine/guanine mispair binding"/>
    <property type="evidence" value="ECO:0007669"/>
    <property type="project" value="TreeGrafter"/>
</dbReference>
<evidence type="ECO:0000256" key="9">
    <source>
        <dbReference type="ARBA" id="ARBA00023204"/>
    </source>
</evidence>
<evidence type="ECO:0000259" key="11">
    <source>
        <dbReference type="SMART" id="SM00478"/>
    </source>
</evidence>
<dbReference type="Gene3D" id="1.10.1670.10">
    <property type="entry name" value="Helix-hairpin-Helix base-excision DNA repair enzymes (C-terminal)"/>
    <property type="match status" value="1"/>
</dbReference>
<dbReference type="GO" id="GO:0006284">
    <property type="term" value="P:base-excision repair"/>
    <property type="evidence" value="ECO:0007669"/>
    <property type="project" value="InterPro"/>
</dbReference>
<evidence type="ECO:0000256" key="1">
    <source>
        <dbReference type="ARBA" id="ARBA00001966"/>
    </source>
</evidence>
<comment type="similarity">
    <text evidence="3">Belongs to the Nth/MutY family.</text>
</comment>
<dbReference type="InterPro" id="IPR004035">
    <property type="entry name" value="Endouclease-III_FeS-bd_BS"/>
</dbReference>
<dbReference type="InterPro" id="IPR023170">
    <property type="entry name" value="HhH_base_excis_C"/>
</dbReference>
<protein>
    <submittedName>
        <fullName evidence="12">A/G-specific DNA-adenine glycosylase</fullName>
    </submittedName>
</protein>
<dbReference type="PROSITE" id="PS00764">
    <property type="entry name" value="ENDONUCLEASE_III_1"/>
    <property type="match status" value="1"/>
</dbReference>
<dbReference type="STRING" id="571298.SAMN04488026_102021"/>
<keyword evidence="6" id="KW-0378">Hydrolase</keyword>
<dbReference type="GO" id="GO:0032357">
    <property type="term" value="F:oxidized purine DNA binding"/>
    <property type="evidence" value="ECO:0007669"/>
    <property type="project" value="TreeGrafter"/>
</dbReference>
<proteinExistence type="inferred from homology"/>
<dbReference type="Pfam" id="PF00730">
    <property type="entry name" value="HhH-GPD"/>
    <property type="match status" value="1"/>
</dbReference>
<dbReference type="OrthoDB" id="9802365at2"/>
<evidence type="ECO:0000256" key="8">
    <source>
        <dbReference type="ARBA" id="ARBA00023014"/>
    </source>
</evidence>
<dbReference type="InterPro" id="IPR044298">
    <property type="entry name" value="MIG/MutY"/>
</dbReference>
<evidence type="ECO:0000256" key="7">
    <source>
        <dbReference type="ARBA" id="ARBA00023004"/>
    </source>
</evidence>
<evidence type="ECO:0000256" key="4">
    <source>
        <dbReference type="ARBA" id="ARBA00022723"/>
    </source>
</evidence>
<keyword evidence="8" id="KW-0411">Iron-sulfur</keyword>
<evidence type="ECO:0000313" key="12">
    <source>
        <dbReference type="EMBL" id="SDJ58675.1"/>
    </source>
</evidence>
<gene>
    <name evidence="12" type="ORF">SAMN04488026_102021</name>
</gene>
<dbReference type="GO" id="GO:0051536">
    <property type="term" value="F:iron-sulfur cluster binding"/>
    <property type="evidence" value="ECO:0007669"/>
    <property type="project" value="UniProtKB-KW"/>
</dbReference>
<dbReference type="CDD" id="cd00056">
    <property type="entry name" value="ENDO3c"/>
    <property type="match status" value="1"/>
</dbReference>
<evidence type="ECO:0000256" key="2">
    <source>
        <dbReference type="ARBA" id="ARBA00002933"/>
    </source>
</evidence>
<dbReference type="PANTHER" id="PTHR42944">
    <property type="entry name" value="ADENINE DNA GLYCOSYLASE"/>
    <property type="match status" value="1"/>
</dbReference>
<keyword evidence="5" id="KW-0227">DNA damage</keyword>
<keyword evidence="10" id="KW-0326">Glycosidase</keyword>
<feature type="domain" description="HhH-GPD" evidence="11">
    <location>
        <begin position="56"/>
        <end position="193"/>
    </location>
</feature>
<keyword evidence="4" id="KW-0479">Metal-binding</keyword>
<accession>A0A1G8UZZ9</accession>